<dbReference type="InterPro" id="IPR036511">
    <property type="entry name" value="TGT-like_sf"/>
</dbReference>
<dbReference type="Gene3D" id="3.20.20.105">
    <property type="entry name" value="Queuine tRNA-ribosyltransferase-like"/>
    <property type="match status" value="1"/>
</dbReference>
<proteinExistence type="inferred from homology"/>
<dbReference type="NCBIfam" id="TIGR00430">
    <property type="entry name" value="Q_tRNA_tgt"/>
    <property type="match status" value="1"/>
</dbReference>
<dbReference type="PANTHER" id="PTHR46499:SF1">
    <property type="entry name" value="QUEUINE TRNA-RIBOSYLTRANSFERASE"/>
    <property type="match status" value="1"/>
</dbReference>
<dbReference type="GO" id="GO:0005829">
    <property type="term" value="C:cytosol"/>
    <property type="evidence" value="ECO:0007669"/>
    <property type="project" value="TreeGrafter"/>
</dbReference>
<keyword evidence="2 4" id="KW-0808">Transferase</keyword>
<comment type="catalytic activity">
    <reaction evidence="4">
        <text>7-aminomethyl-7-carbaguanine + guanosine(34) in tRNA = 7-aminomethyl-7-carbaguanosine(34) in tRNA + guanine</text>
        <dbReference type="Rhea" id="RHEA:24104"/>
        <dbReference type="Rhea" id="RHEA-COMP:10341"/>
        <dbReference type="Rhea" id="RHEA-COMP:10342"/>
        <dbReference type="ChEBI" id="CHEBI:16235"/>
        <dbReference type="ChEBI" id="CHEBI:58703"/>
        <dbReference type="ChEBI" id="CHEBI:74269"/>
        <dbReference type="ChEBI" id="CHEBI:82833"/>
        <dbReference type="EC" id="2.4.2.29"/>
    </reaction>
</comment>
<comment type="similarity">
    <text evidence="4">Belongs to the queuine tRNA-ribosyltransferase family.</text>
</comment>
<organism evidence="6 7">
    <name type="scientific">Blattabacterium cuenoti STAT</name>
    <dbReference type="NCBI Taxonomy" id="1457030"/>
    <lineage>
        <taxon>Bacteria</taxon>
        <taxon>Pseudomonadati</taxon>
        <taxon>Bacteroidota</taxon>
        <taxon>Flavobacteriia</taxon>
        <taxon>Flavobacteriales</taxon>
        <taxon>Blattabacteriaceae</taxon>
        <taxon>Blattabacterium</taxon>
    </lineage>
</organism>
<keyword evidence="4" id="KW-0671">Queuosine biosynthesis</keyword>
<dbReference type="GO" id="GO:0008616">
    <property type="term" value="P:tRNA queuosine(34) biosynthetic process"/>
    <property type="evidence" value="ECO:0007669"/>
    <property type="project" value="UniProtKB-UniRule"/>
</dbReference>
<dbReference type="OrthoDB" id="9805417at2"/>
<feature type="active site" description="Proton acceptor" evidence="4">
    <location>
        <position position="90"/>
    </location>
</feature>
<evidence type="ECO:0000313" key="6">
    <source>
        <dbReference type="EMBL" id="BBA17186.1"/>
    </source>
</evidence>
<dbReference type="GO" id="GO:0008479">
    <property type="term" value="F:tRNA-guanosine(34) queuine transglycosylase activity"/>
    <property type="evidence" value="ECO:0007669"/>
    <property type="project" value="UniProtKB-UniRule"/>
</dbReference>
<dbReference type="InterPro" id="IPR004803">
    <property type="entry name" value="TGT"/>
</dbReference>
<dbReference type="RefSeq" id="WP_119305463.1">
    <property type="nucleotide sequence ID" value="NZ_AP014608.1"/>
</dbReference>
<dbReference type="UniPathway" id="UPA00392"/>
<evidence type="ECO:0000259" key="5">
    <source>
        <dbReference type="Pfam" id="PF01702"/>
    </source>
</evidence>
<feature type="domain" description="tRNA-guanine(15) transglycosylase-like" evidence="5">
    <location>
        <begin position="12"/>
        <end position="367"/>
    </location>
</feature>
<feature type="active site" description="Nucleophile" evidence="4">
    <location>
        <position position="269"/>
    </location>
</feature>
<keyword evidence="3 4" id="KW-0819">tRNA processing</keyword>
<evidence type="ECO:0000256" key="4">
    <source>
        <dbReference type="HAMAP-Rule" id="MF_00168"/>
    </source>
</evidence>
<evidence type="ECO:0000313" key="7">
    <source>
        <dbReference type="Proteomes" id="UP000263619"/>
    </source>
</evidence>
<protein>
    <recommendedName>
        <fullName evidence="4">Queuine tRNA-ribosyltransferase</fullName>
        <ecNumber evidence="4">2.4.2.29</ecNumber>
    </recommendedName>
    <alternativeName>
        <fullName evidence="4">Guanine insertion enzyme</fullName>
    </alternativeName>
    <alternativeName>
        <fullName evidence="4">tRNA-guanine transglycosylase</fullName>
    </alternativeName>
</protein>
<name>A0A224ABE0_9FLAO</name>
<dbReference type="NCBIfam" id="TIGR00449">
    <property type="entry name" value="tgt_general"/>
    <property type="match status" value="1"/>
</dbReference>
<dbReference type="PANTHER" id="PTHR46499">
    <property type="entry name" value="QUEUINE TRNA-RIBOSYLTRANSFERASE"/>
    <property type="match status" value="1"/>
</dbReference>
<dbReference type="AlphaFoldDB" id="A0A224ABE0"/>
<evidence type="ECO:0000256" key="2">
    <source>
        <dbReference type="ARBA" id="ARBA00022679"/>
    </source>
</evidence>
<dbReference type="Proteomes" id="UP000263619">
    <property type="component" value="Chromosome"/>
</dbReference>
<keyword evidence="7" id="KW-1185">Reference proteome</keyword>
<comment type="function">
    <text evidence="4">Catalyzes the base-exchange of a guanine (G) residue with the queuine precursor 7-aminomethyl-7-deazaguanine (PreQ1) at position 34 (anticodon wobble position) in tRNAs with GU(N) anticodons (tRNA-Asp, -Asn, -His and -Tyr). Catalysis occurs through a double-displacement mechanism. The nucleophile active site attacks the C1' of nucleotide 34 to detach the guanine base from the RNA, forming a covalent enzyme-RNA intermediate. The proton acceptor active site deprotonates the incoming PreQ1, allowing a nucleophilic attack on the C1' of the ribose to form the product. After dissociation, two additional enzymatic reactions on the tRNA convert PreQ1 to queuine (Q), resulting in the hypermodified nucleoside queuosine (7-(((4,5-cis-dihydroxy-2-cyclopenten-1-yl)amino)methyl)-7-deazaguanosine).</text>
</comment>
<dbReference type="InterPro" id="IPR002616">
    <property type="entry name" value="tRNA_ribo_trans-like"/>
</dbReference>
<feature type="binding site" evidence="4">
    <location>
        <position position="144"/>
    </location>
    <ligand>
        <name>substrate</name>
    </ligand>
</feature>
<comment type="pathway">
    <text evidence="4">tRNA modification; tRNA-queuosine biosynthesis.</text>
</comment>
<feature type="binding site" evidence="4">
    <location>
        <begin position="90"/>
        <end position="94"/>
    </location>
    <ligand>
        <name>substrate</name>
    </ligand>
</feature>
<dbReference type="Pfam" id="PF01702">
    <property type="entry name" value="TGT"/>
    <property type="match status" value="1"/>
</dbReference>
<evidence type="ECO:0000256" key="1">
    <source>
        <dbReference type="ARBA" id="ARBA00022676"/>
    </source>
</evidence>
<dbReference type="HAMAP" id="MF_00168">
    <property type="entry name" value="Q_tRNA_Tgt"/>
    <property type="match status" value="1"/>
</dbReference>
<dbReference type="EMBL" id="AP014608">
    <property type="protein sequence ID" value="BBA17186.1"/>
    <property type="molecule type" value="Genomic_DNA"/>
</dbReference>
<dbReference type="InterPro" id="IPR050076">
    <property type="entry name" value="ArchSynthase1/Queuine_TRR"/>
</dbReference>
<feature type="binding site" evidence="4">
    <location>
        <position position="192"/>
    </location>
    <ligand>
        <name>substrate</name>
    </ligand>
</feature>
<feature type="binding site" evidence="4">
    <location>
        <position position="219"/>
    </location>
    <ligand>
        <name>substrate</name>
    </ligand>
</feature>
<reference evidence="6 7" key="1">
    <citation type="submission" date="2014-06" db="EMBL/GenBank/DDBJ databases">
        <title>Genome sequence of the intracellular symbiont Blattabacterium cuenoti, strain STAT from the wood feeding cockroach Salganea taiwanensis taiwanensis.</title>
        <authorList>
            <person name="Kinjo Y."/>
            <person name="Ohkuma M."/>
            <person name="Tokuda G."/>
        </authorList>
    </citation>
    <scope>NUCLEOTIDE SEQUENCE [LARGE SCALE GENOMIC DNA]</scope>
    <source>
        <strain evidence="6 7">STAT</strain>
    </source>
</reference>
<accession>A0A224ABE0</accession>
<dbReference type="EC" id="2.4.2.29" evidence="4"/>
<sequence>MKFNLIKTDNYSKARIGVLETDHSKIETPIFMPVASKGYVKSVPTHELYKMCEITIGNTYHLYFQPGIEVLHKAGGIHSFLNWKGSILTDSGGFQIFSLKKLNKNTEDGVLFKSMIDGSFHFFSPEKSMKIQRFIGGDIIMAFDDCPSFPCSYTVAKKSLKKTHFWLKKCYSYLQENPEIYNYKQSFFPILQGSIYPDLRRFSAEEISLLEAEGYAIGGLSLGEEKEETYNITDLLTDILPKKKPRYLMGVGYPADLLEGISLGIDMFDCVLPTRNGRHGMLFTWKGIMNIKNKKWEKDYSCLDEFGKTDVDQLYSKSYLRHLFLSKDSLAKEIASIHNLSFYFHLLQEAKIHIMHNKFFYWKKSIIPLLQKRL</sequence>
<dbReference type="SUPFAM" id="SSF51713">
    <property type="entry name" value="tRNA-guanine transglycosylase"/>
    <property type="match status" value="1"/>
</dbReference>
<evidence type="ECO:0000256" key="3">
    <source>
        <dbReference type="ARBA" id="ARBA00022694"/>
    </source>
</evidence>
<feature type="region of interest" description="RNA binding" evidence="4">
    <location>
        <begin position="250"/>
        <end position="256"/>
    </location>
</feature>
<gene>
    <name evidence="4 6" type="primary">tgt</name>
    <name evidence="6" type="ORF">STAT_252</name>
</gene>
<feature type="region of interest" description="RNA binding; important for wobble base 34 recognition" evidence="4">
    <location>
        <begin position="274"/>
        <end position="278"/>
    </location>
</feature>
<comment type="subunit">
    <text evidence="4">Homodimer. Within each dimer, one monomer is responsible for RNA recognition and catalysis, while the other monomer binds to the replacement base PreQ1.</text>
</comment>
<comment type="caution">
    <text evidence="4">Lacks conserved residue(s) required for the propagation of feature annotation.</text>
</comment>
<keyword evidence="1 4" id="KW-0328">Glycosyltransferase</keyword>